<accession>A0ABS3HKU1</accession>
<sequence length="203" mass="22825">MKKRVIILCLFFSCWLFPQESFSETTLPNEPGTYPVKTSYVEDGKELQKIIYVTVKSEDTVIVGDVAIDAKDFLMTVDQAKRLTAKQAINYSEAKAWSTIDGSEKVITTVDLSSIRPETGVYQAAFSTNEGVTKIVNVTVDEPLLGNRELNNYQNKFVSSSWRFLLTLGFLLVLILLTPLVIVLFSSRNIVQVINELIEIFSK</sequence>
<feature type="chain" id="PRO_5046582255" evidence="2">
    <location>
        <begin position="24"/>
        <end position="203"/>
    </location>
</feature>
<organism evidence="3 4">
    <name type="scientific">Candidatus Enterococcus murrayae</name>
    <dbReference type="NCBI Taxonomy" id="2815321"/>
    <lineage>
        <taxon>Bacteria</taxon>
        <taxon>Bacillati</taxon>
        <taxon>Bacillota</taxon>
        <taxon>Bacilli</taxon>
        <taxon>Lactobacillales</taxon>
        <taxon>Enterococcaceae</taxon>
        <taxon>Enterococcus</taxon>
    </lineage>
</organism>
<protein>
    <submittedName>
        <fullName evidence="3">Uncharacterized protein</fullName>
    </submittedName>
</protein>
<feature type="transmembrane region" description="Helical" evidence="1">
    <location>
        <begin position="162"/>
        <end position="185"/>
    </location>
</feature>
<evidence type="ECO:0000313" key="4">
    <source>
        <dbReference type="Proteomes" id="UP000664495"/>
    </source>
</evidence>
<evidence type="ECO:0000256" key="2">
    <source>
        <dbReference type="SAM" id="SignalP"/>
    </source>
</evidence>
<name>A0ABS3HKU1_9ENTE</name>
<evidence type="ECO:0000256" key="1">
    <source>
        <dbReference type="SAM" id="Phobius"/>
    </source>
</evidence>
<keyword evidence="1" id="KW-0812">Transmembrane</keyword>
<comment type="caution">
    <text evidence="3">The sequence shown here is derived from an EMBL/GenBank/DDBJ whole genome shotgun (WGS) entry which is preliminary data.</text>
</comment>
<keyword evidence="1" id="KW-0472">Membrane</keyword>
<feature type="signal peptide" evidence="2">
    <location>
        <begin position="1"/>
        <end position="23"/>
    </location>
</feature>
<dbReference type="Proteomes" id="UP000664495">
    <property type="component" value="Unassembled WGS sequence"/>
</dbReference>
<dbReference type="RefSeq" id="WP_207108969.1">
    <property type="nucleotide sequence ID" value="NZ_JAFLVR010000030.1"/>
</dbReference>
<proteinExistence type="predicted"/>
<keyword evidence="2" id="KW-0732">Signal</keyword>
<reference evidence="3 4" key="1">
    <citation type="submission" date="2021-03" db="EMBL/GenBank/DDBJ databases">
        <title>Enterococcal diversity collection.</title>
        <authorList>
            <person name="Gilmore M.S."/>
            <person name="Schwartzman J."/>
            <person name="Van Tyne D."/>
            <person name="Martin M."/>
            <person name="Earl A.M."/>
            <person name="Manson A.L."/>
            <person name="Straub T."/>
            <person name="Salamzade R."/>
            <person name="Saavedra J."/>
            <person name="Lebreton F."/>
            <person name="Prichula J."/>
            <person name="Schaufler K."/>
            <person name="Gaca A."/>
            <person name="Sgardioli B."/>
            <person name="Wagenaar J."/>
            <person name="Strong T."/>
        </authorList>
    </citation>
    <scope>NUCLEOTIDE SEQUENCE [LARGE SCALE GENOMIC DNA]</scope>
    <source>
        <strain evidence="3 4">MJM16</strain>
    </source>
</reference>
<dbReference type="EMBL" id="JAFLVR010000030">
    <property type="protein sequence ID" value="MBO0453198.1"/>
    <property type="molecule type" value="Genomic_DNA"/>
</dbReference>
<keyword evidence="1" id="KW-1133">Transmembrane helix</keyword>
<keyword evidence="4" id="KW-1185">Reference proteome</keyword>
<evidence type="ECO:0000313" key="3">
    <source>
        <dbReference type="EMBL" id="MBO0453198.1"/>
    </source>
</evidence>
<gene>
    <name evidence="3" type="ORF">JZO85_13010</name>
</gene>